<dbReference type="Gene3D" id="3.40.50.2000">
    <property type="entry name" value="Glycogen Phosphorylase B"/>
    <property type="match status" value="1"/>
</dbReference>
<accession>A0ABV8PFU6</accession>
<dbReference type="Pfam" id="PF00534">
    <property type="entry name" value="Glycos_transf_1"/>
    <property type="match status" value="1"/>
</dbReference>
<dbReference type="CDD" id="cd03809">
    <property type="entry name" value="GT4_MtfB-like"/>
    <property type="match status" value="1"/>
</dbReference>
<feature type="domain" description="Glycosyl transferase family 1" evidence="2">
    <location>
        <begin position="186"/>
        <end position="348"/>
    </location>
</feature>
<dbReference type="InterPro" id="IPR001296">
    <property type="entry name" value="Glyco_trans_1"/>
</dbReference>
<dbReference type="InterPro" id="IPR028098">
    <property type="entry name" value="Glyco_trans_4-like_N"/>
</dbReference>
<evidence type="ECO:0000259" key="2">
    <source>
        <dbReference type="Pfam" id="PF00534"/>
    </source>
</evidence>
<dbReference type="Proteomes" id="UP001595789">
    <property type="component" value="Unassembled WGS sequence"/>
</dbReference>
<name>A0ABV8PFU6_9SPHI</name>
<dbReference type="Pfam" id="PF13439">
    <property type="entry name" value="Glyco_transf_4"/>
    <property type="match status" value="1"/>
</dbReference>
<dbReference type="EMBL" id="JBHSBW010000016">
    <property type="protein sequence ID" value="MFC4213101.1"/>
    <property type="molecule type" value="Genomic_DNA"/>
</dbReference>
<proteinExistence type="predicted"/>
<keyword evidence="1" id="KW-0808">Transferase</keyword>
<evidence type="ECO:0000259" key="3">
    <source>
        <dbReference type="Pfam" id="PF13439"/>
    </source>
</evidence>
<protein>
    <submittedName>
        <fullName evidence="4">Glycosyltransferase family 4 protein</fullName>
    </submittedName>
</protein>
<dbReference type="RefSeq" id="WP_378987886.1">
    <property type="nucleotide sequence ID" value="NZ_JBHSBW010000016.1"/>
</dbReference>
<organism evidence="4 5">
    <name type="scientific">Pedobacter lithocola</name>
    <dbReference type="NCBI Taxonomy" id="1908239"/>
    <lineage>
        <taxon>Bacteria</taxon>
        <taxon>Pseudomonadati</taxon>
        <taxon>Bacteroidota</taxon>
        <taxon>Sphingobacteriia</taxon>
        <taxon>Sphingobacteriales</taxon>
        <taxon>Sphingobacteriaceae</taxon>
        <taxon>Pedobacter</taxon>
    </lineage>
</organism>
<comment type="caution">
    <text evidence="4">The sequence shown here is derived from an EMBL/GenBank/DDBJ whole genome shotgun (WGS) entry which is preliminary data.</text>
</comment>
<keyword evidence="5" id="KW-1185">Reference proteome</keyword>
<dbReference type="PANTHER" id="PTHR46401:SF2">
    <property type="entry name" value="GLYCOSYLTRANSFERASE WBBK-RELATED"/>
    <property type="match status" value="1"/>
</dbReference>
<gene>
    <name evidence="4" type="ORF">ACFOWA_18035</name>
</gene>
<reference evidence="5" key="1">
    <citation type="journal article" date="2019" name="Int. J. Syst. Evol. Microbiol.">
        <title>The Global Catalogue of Microorganisms (GCM) 10K type strain sequencing project: providing services to taxonomists for standard genome sequencing and annotation.</title>
        <authorList>
            <consortium name="The Broad Institute Genomics Platform"/>
            <consortium name="The Broad Institute Genome Sequencing Center for Infectious Disease"/>
            <person name="Wu L."/>
            <person name="Ma J."/>
        </authorList>
    </citation>
    <scope>NUCLEOTIDE SEQUENCE [LARGE SCALE GENOMIC DNA]</scope>
    <source>
        <strain evidence="5">CCM 8691</strain>
    </source>
</reference>
<evidence type="ECO:0000313" key="4">
    <source>
        <dbReference type="EMBL" id="MFC4213101.1"/>
    </source>
</evidence>
<feature type="domain" description="Glycosyltransferase subfamily 4-like N-terminal" evidence="3">
    <location>
        <begin position="22"/>
        <end position="165"/>
    </location>
</feature>
<evidence type="ECO:0000256" key="1">
    <source>
        <dbReference type="ARBA" id="ARBA00022679"/>
    </source>
</evidence>
<dbReference type="SUPFAM" id="SSF53756">
    <property type="entry name" value="UDP-Glycosyltransferase/glycogen phosphorylase"/>
    <property type="match status" value="1"/>
</dbReference>
<evidence type="ECO:0000313" key="5">
    <source>
        <dbReference type="Proteomes" id="UP001595789"/>
    </source>
</evidence>
<sequence length="371" mass="43178">MAKTIVVGVDVRDLKIAKTGTKTYLEEICKEFKKGKEGFRFHFFDSPIPVYRGRNKLAKLIEHFHFFVWKQIMLPLIAFTHGCDIVFCTDFFVPYMRLNFKTVPVFHDAFFWEYPEHYNKYWLKIFHMFGVNAAKKSRYIITPTHYAKKRLLDFSSIPADKIICIGEAPKTLIQNKELSTGAINLKTKKYFLHIGTFEKRKNLDLLVEALHILRLKGFTEFSLILCGQISPKNDMDGSEKLLNTIDKYNLREYVLMPGYVSDKDLSWYYKHAELYLFPSINEGFGLPILEAFQNDLPVLVANNTCLPEVGGDAVISFNPYDVQDLVSKIQHVITNPEIRLQLIELGKRRLSFFSWSKTANELTEIFKRINN</sequence>
<dbReference type="PANTHER" id="PTHR46401">
    <property type="entry name" value="GLYCOSYLTRANSFERASE WBBK-RELATED"/>
    <property type="match status" value="1"/>
</dbReference>